<evidence type="ECO:0000313" key="11">
    <source>
        <dbReference type="Proteomes" id="UP000437065"/>
    </source>
</evidence>
<proteinExistence type="inferred from homology"/>
<sequence>MTDTERNSTQCTSSVGERRLLTRRRFLAASGVIALSGCLSGEDTGSPDTEVEGPVANAPIPDDPRSFTYARTGSADRPTVTYYGNWKCPYCADFSTGFLGDIITDYVEPGDVNLQFRALAYIDGEPFLGPDAPRAAQAGLAAWNVGPETYWRYHEYVFANQPPESATWATTDKLVSFAEEAGVPETGQLRTKIQEQAYESPIRETSQAAADAGVSGTPALVIDGETVNPLSDEQRTRTLIEQLADGS</sequence>
<evidence type="ECO:0000256" key="8">
    <source>
        <dbReference type="SAM" id="MobiDB-lite"/>
    </source>
</evidence>
<evidence type="ECO:0000256" key="6">
    <source>
        <dbReference type="ARBA" id="ARBA00023157"/>
    </source>
</evidence>
<evidence type="ECO:0000259" key="9">
    <source>
        <dbReference type="Pfam" id="PF13462"/>
    </source>
</evidence>
<dbReference type="PANTHER" id="PTHR13887">
    <property type="entry name" value="GLUTATHIONE S-TRANSFERASE KAPPA"/>
    <property type="match status" value="1"/>
</dbReference>
<keyword evidence="4" id="KW-0249">Electron transport</keyword>
<name>A0A6B0SWV8_9EURY</name>
<evidence type="ECO:0000256" key="1">
    <source>
        <dbReference type="ARBA" id="ARBA00005791"/>
    </source>
</evidence>
<feature type="domain" description="Thioredoxin-like fold" evidence="9">
    <location>
        <begin position="78"/>
        <end position="240"/>
    </location>
</feature>
<dbReference type="RefSeq" id="WP_159670570.1">
    <property type="nucleotide sequence ID" value="NZ_WUUS01000012.1"/>
</dbReference>
<protein>
    <submittedName>
        <fullName evidence="10">Thioredoxin domain-containing protein</fullName>
    </submittedName>
</protein>
<dbReference type="Gene3D" id="3.40.30.10">
    <property type="entry name" value="Glutaredoxin"/>
    <property type="match status" value="1"/>
</dbReference>
<dbReference type="OrthoDB" id="15256at2157"/>
<organism evidence="10 11">
    <name type="scientific">Halobaculum saliterrae</name>
    <dbReference type="NCBI Taxonomy" id="2073113"/>
    <lineage>
        <taxon>Archaea</taxon>
        <taxon>Methanobacteriati</taxon>
        <taxon>Methanobacteriota</taxon>
        <taxon>Stenosarchaea group</taxon>
        <taxon>Halobacteria</taxon>
        <taxon>Halobacteriales</taxon>
        <taxon>Haloferacaceae</taxon>
        <taxon>Halobaculum</taxon>
    </lineage>
</organism>
<accession>A0A6B0SWV8</accession>
<dbReference type="Pfam" id="PF13462">
    <property type="entry name" value="Thioredoxin_4"/>
    <property type="match status" value="1"/>
</dbReference>
<keyword evidence="11" id="KW-1185">Reference proteome</keyword>
<dbReference type="AlphaFoldDB" id="A0A6B0SWV8"/>
<reference evidence="10 11" key="1">
    <citation type="submission" date="2019-12" db="EMBL/GenBank/DDBJ databases">
        <title>Isolation and characterization of three novel carbon monoxide-oxidizing members of Halobacteria from salione crusts and soils.</title>
        <authorList>
            <person name="Myers M.R."/>
            <person name="King G.M."/>
        </authorList>
    </citation>
    <scope>NUCLEOTIDE SEQUENCE [LARGE SCALE GENOMIC DNA]</scope>
    <source>
        <strain evidence="10 11">WSA2</strain>
    </source>
</reference>
<evidence type="ECO:0000313" key="10">
    <source>
        <dbReference type="EMBL" id="MXR43067.1"/>
    </source>
</evidence>
<dbReference type="Proteomes" id="UP000437065">
    <property type="component" value="Unassembled WGS sequence"/>
</dbReference>
<keyword evidence="3" id="KW-0732">Signal</keyword>
<keyword evidence="5" id="KW-0560">Oxidoreductase</keyword>
<dbReference type="SUPFAM" id="SSF52833">
    <property type="entry name" value="Thioredoxin-like"/>
    <property type="match status" value="1"/>
</dbReference>
<dbReference type="InterPro" id="IPR012336">
    <property type="entry name" value="Thioredoxin-like_fold"/>
</dbReference>
<evidence type="ECO:0000256" key="5">
    <source>
        <dbReference type="ARBA" id="ARBA00023002"/>
    </source>
</evidence>
<dbReference type="PROSITE" id="PS51318">
    <property type="entry name" value="TAT"/>
    <property type="match status" value="1"/>
</dbReference>
<keyword evidence="4" id="KW-0813">Transport</keyword>
<feature type="region of interest" description="Disordered" evidence="8">
    <location>
        <begin position="41"/>
        <end position="63"/>
    </location>
</feature>
<dbReference type="PANTHER" id="PTHR13887:SF14">
    <property type="entry name" value="DISULFIDE BOND FORMATION PROTEIN D"/>
    <property type="match status" value="1"/>
</dbReference>
<evidence type="ECO:0000256" key="2">
    <source>
        <dbReference type="ARBA" id="ARBA00007787"/>
    </source>
</evidence>
<gene>
    <name evidence="10" type="ORF">GRX01_17185</name>
</gene>
<dbReference type="EMBL" id="WUUS01000012">
    <property type="protein sequence ID" value="MXR43067.1"/>
    <property type="molecule type" value="Genomic_DNA"/>
</dbReference>
<dbReference type="InterPro" id="IPR036249">
    <property type="entry name" value="Thioredoxin-like_sf"/>
</dbReference>
<keyword evidence="6" id="KW-1015">Disulfide bond</keyword>
<dbReference type="InterPro" id="IPR006311">
    <property type="entry name" value="TAT_signal"/>
</dbReference>
<evidence type="ECO:0000256" key="4">
    <source>
        <dbReference type="ARBA" id="ARBA00022982"/>
    </source>
</evidence>
<comment type="caution">
    <text evidence="10">The sequence shown here is derived from an EMBL/GenBank/DDBJ whole genome shotgun (WGS) entry which is preliminary data.</text>
</comment>
<dbReference type="GO" id="GO:0016491">
    <property type="term" value="F:oxidoreductase activity"/>
    <property type="evidence" value="ECO:0007669"/>
    <property type="project" value="UniProtKB-KW"/>
</dbReference>
<comment type="similarity">
    <text evidence="2">Belongs to the glutaredoxin family.</text>
</comment>
<evidence type="ECO:0000256" key="3">
    <source>
        <dbReference type="ARBA" id="ARBA00022729"/>
    </source>
</evidence>
<comment type="similarity">
    <text evidence="1">Belongs to the thioredoxin family. DsbA subfamily.</text>
</comment>
<evidence type="ECO:0000256" key="7">
    <source>
        <dbReference type="ARBA" id="ARBA00023284"/>
    </source>
</evidence>
<keyword evidence="7" id="KW-0676">Redox-active center</keyword>